<organism evidence="3">
    <name type="scientific">Caenorhabditis brenneri</name>
    <name type="common">Nematode worm</name>
    <dbReference type="NCBI Taxonomy" id="135651"/>
    <lineage>
        <taxon>Eukaryota</taxon>
        <taxon>Metazoa</taxon>
        <taxon>Ecdysozoa</taxon>
        <taxon>Nematoda</taxon>
        <taxon>Chromadorea</taxon>
        <taxon>Rhabditida</taxon>
        <taxon>Rhabditina</taxon>
        <taxon>Rhabditomorpha</taxon>
        <taxon>Rhabditoidea</taxon>
        <taxon>Rhabditidae</taxon>
        <taxon>Peloderinae</taxon>
        <taxon>Caenorhabditis</taxon>
    </lineage>
</organism>
<dbReference type="FunCoup" id="G0MQK3">
    <property type="interactions" value="1116"/>
</dbReference>
<proteinExistence type="predicted"/>
<reference evidence="3" key="1">
    <citation type="submission" date="2011-07" db="EMBL/GenBank/DDBJ databases">
        <authorList>
            <consortium name="Caenorhabditis brenneri Sequencing and Analysis Consortium"/>
            <person name="Wilson R.K."/>
        </authorList>
    </citation>
    <scope>NUCLEOTIDE SEQUENCE [LARGE SCALE GENOMIC DNA]</scope>
    <source>
        <strain evidence="3">PB2801</strain>
    </source>
</reference>
<accession>G0MQK3</accession>
<dbReference type="AlphaFoldDB" id="G0MQK3"/>
<keyword evidence="1" id="KW-0732">Signal</keyword>
<evidence type="ECO:0000313" key="2">
    <source>
        <dbReference type="EMBL" id="EGT41580.1"/>
    </source>
</evidence>
<name>G0MQK3_CAEBE</name>
<gene>
    <name evidence="2" type="ORF">CAEBREN_18309</name>
</gene>
<dbReference type="HOGENOM" id="CLU_1587951_0_0_1"/>
<keyword evidence="3" id="KW-1185">Reference proteome</keyword>
<sequence>MQVLFLLVLSVGVFVSFGTSQPAPAADFVVEAGKLSNDNVGSSNKAIDAAQKTLQAFREAIQSENFDALLKLALVFKEEDRKHAKMLFDVWQRVRIVVQSVRQSADNKIIVGVLFIIGEYKRTEDVVLVKNTDSPTGWIITRLLGKAKPPVKHRTMLPINRMINHTMFAN</sequence>
<feature type="chain" id="PRO_5003404459" evidence="1">
    <location>
        <begin position="19"/>
        <end position="170"/>
    </location>
</feature>
<dbReference type="Proteomes" id="UP000008068">
    <property type="component" value="Unassembled WGS sequence"/>
</dbReference>
<feature type="signal peptide" evidence="1">
    <location>
        <begin position="1"/>
        <end position="18"/>
    </location>
</feature>
<dbReference type="EMBL" id="GL379807">
    <property type="protein sequence ID" value="EGT41580.1"/>
    <property type="molecule type" value="Genomic_DNA"/>
</dbReference>
<protein>
    <submittedName>
        <fullName evidence="2">Uncharacterized protein</fullName>
    </submittedName>
</protein>
<evidence type="ECO:0000256" key="1">
    <source>
        <dbReference type="SAM" id="SignalP"/>
    </source>
</evidence>
<dbReference type="InParanoid" id="G0MQK3"/>
<evidence type="ECO:0000313" key="3">
    <source>
        <dbReference type="Proteomes" id="UP000008068"/>
    </source>
</evidence>